<feature type="transmembrane region" description="Helical" evidence="9">
    <location>
        <begin position="69"/>
        <end position="90"/>
    </location>
</feature>
<evidence type="ECO:0000256" key="6">
    <source>
        <dbReference type="ARBA" id="ARBA00022692"/>
    </source>
</evidence>
<dbReference type="InterPro" id="IPR004485">
    <property type="entry name" value="Cobalamin_biosynth_CobD/CbiB"/>
</dbReference>
<comment type="pathway">
    <text evidence="2 9">Cofactor biosynthesis; adenosylcobalamin biosynthesis.</text>
</comment>
<feature type="transmembrane region" description="Helical" evidence="9">
    <location>
        <begin position="168"/>
        <end position="186"/>
    </location>
</feature>
<evidence type="ECO:0000313" key="11">
    <source>
        <dbReference type="Proteomes" id="UP000503820"/>
    </source>
</evidence>
<comment type="caution">
    <text evidence="10">The sequence shown here is derived from an EMBL/GenBank/DDBJ whole genome shotgun (WGS) entry which is preliminary data.</text>
</comment>
<accession>A0A7J0BRV3</accession>
<dbReference type="GO" id="GO:0005886">
    <property type="term" value="C:plasma membrane"/>
    <property type="evidence" value="ECO:0007669"/>
    <property type="project" value="UniProtKB-SubCell"/>
</dbReference>
<evidence type="ECO:0000256" key="5">
    <source>
        <dbReference type="ARBA" id="ARBA00022573"/>
    </source>
</evidence>
<evidence type="ECO:0000256" key="4">
    <source>
        <dbReference type="ARBA" id="ARBA00022475"/>
    </source>
</evidence>
<dbReference type="EMBL" id="BLVP01000001">
    <property type="protein sequence ID" value="GFM35885.1"/>
    <property type="molecule type" value="Genomic_DNA"/>
</dbReference>
<dbReference type="Pfam" id="PF03186">
    <property type="entry name" value="CobD_Cbib"/>
    <property type="match status" value="1"/>
</dbReference>
<evidence type="ECO:0000256" key="8">
    <source>
        <dbReference type="ARBA" id="ARBA00023136"/>
    </source>
</evidence>
<comment type="function">
    <text evidence="9">Converts cobyric acid to cobinamide by the addition of aminopropanol on the F carboxylic group.</text>
</comment>
<dbReference type="GO" id="GO:0015420">
    <property type="term" value="F:ABC-type vitamin B12 transporter activity"/>
    <property type="evidence" value="ECO:0007669"/>
    <property type="project" value="UniProtKB-UniRule"/>
</dbReference>
<dbReference type="GO" id="GO:0048472">
    <property type="term" value="F:threonine-phosphate decarboxylase activity"/>
    <property type="evidence" value="ECO:0007669"/>
    <property type="project" value="InterPro"/>
</dbReference>
<dbReference type="GO" id="GO:0009236">
    <property type="term" value="P:cobalamin biosynthetic process"/>
    <property type="evidence" value="ECO:0007669"/>
    <property type="project" value="UniProtKB-UniRule"/>
</dbReference>
<organism evidence="10 11">
    <name type="scientific">Desulfovibrio psychrotolerans</name>
    <dbReference type="NCBI Taxonomy" id="415242"/>
    <lineage>
        <taxon>Bacteria</taxon>
        <taxon>Pseudomonadati</taxon>
        <taxon>Thermodesulfobacteriota</taxon>
        <taxon>Desulfovibrionia</taxon>
        <taxon>Desulfovibrionales</taxon>
        <taxon>Desulfovibrionaceae</taxon>
        <taxon>Desulfovibrio</taxon>
    </lineage>
</organism>
<keyword evidence="6 9" id="KW-0812">Transmembrane</keyword>
<protein>
    <recommendedName>
        <fullName evidence="9">Cobalamin biosynthesis protein CobD</fullName>
    </recommendedName>
</protein>
<evidence type="ECO:0000256" key="9">
    <source>
        <dbReference type="HAMAP-Rule" id="MF_00024"/>
    </source>
</evidence>
<evidence type="ECO:0000256" key="1">
    <source>
        <dbReference type="ARBA" id="ARBA00004651"/>
    </source>
</evidence>
<keyword evidence="4 9" id="KW-1003">Cell membrane</keyword>
<dbReference type="Proteomes" id="UP000503820">
    <property type="component" value="Unassembled WGS sequence"/>
</dbReference>
<comment type="subcellular location">
    <subcellularLocation>
        <location evidence="1 9">Cell membrane</location>
        <topology evidence="1 9">Multi-pass membrane protein</topology>
    </subcellularLocation>
</comment>
<evidence type="ECO:0000313" key="10">
    <source>
        <dbReference type="EMBL" id="GFM35885.1"/>
    </source>
</evidence>
<evidence type="ECO:0000256" key="2">
    <source>
        <dbReference type="ARBA" id="ARBA00004953"/>
    </source>
</evidence>
<evidence type="ECO:0000256" key="7">
    <source>
        <dbReference type="ARBA" id="ARBA00022989"/>
    </source>
</evidence>
<keyword evidence="11" id="KW-1185">Reference proteome</keyword>
<dbReference type="HAMAP" id="MF_00024">
    <property type="entry name" value="CobD_CbiB"/>
    <property type="match status" value="1"/>
</dbReference>
<dbReference type="AlphaFoldDB" id="A0A7J0BRV3"/>
<dbReference type="PANTHER" id="PTHR34308:SF1">
    <property type="entry name" value="COBALAMIN BIOSYNTHESIS PROTEIN CBIB"/>
    <property type="match status" value="1"/>
</dbReference>
<reference evidence="10 11" key="1">
    <citation type="submission" date="2020-05" db="EMBL/GenBank/DDBJ databases">
        <title>Draft genome sequence of Desulfovibrio psychrotolerans JS1T.</title>
        <authorList>
            <person name="Ueno A."/>
            <person name="Tamazawa S."/>
            <person name="Tamamura S."/>
            <person name="Murakami T."/>
            <person name="Kiyama T."/>
            <person name="Inomata H."/>
            <person name="Amano Y."/>
            <person name="Miyakawa K."/>
            <person name="Tamaki H."/>
            <person name="Naganuma T."/>
            <person name="Kaneko K."/>
        </authorList>
    </citation>
    <scope>NUCLEOTIDE SEQUENCE [LARGE SCALE GENOMIC DNA]</scope>
    <source>
        <strain evidence="10 11">JS1</strain>
    </source>
</reference>
<feature type="transmembrane region" description="Helical" evidence="9">
    <location>
        <begin position="351"/>
        <end position="369"/>
    </location>
</feature>
<proteinExistence type="inferred from homology"/>
<evidence type="ECO:0000256" key="3">
    <source>
        <dbReference type="ARBA" id="ARBA00006263"/>
    </source>
</evidence>
<keyword evidence="5 9" id="KW-0169">Cobalamin biosynthesis</keyword>
<comment type="similarity">
    <text evidence="3 9">Belongs to the CobD/CbiB family.</text>
</comment>
<dbReference type="PANTHER" id="PTHR34308">
    <property type="entry name" value="COBALAMIN BIOSYNTHESIS PROTEIN CBIB"/>
    <property type="match status" value="1"/>
</dbReference>
<gene>
    <name evidence="9 10" type="primary">cobD</name>
    <name evidence="10" type="ORF">DSM19430T_05690</name>
</gene>
<feature type="transmembrane region" description="Helical" evidence="9">
    <location>
        <begin position="96"/>
        <end position="114"/>
    </location>
</feature>
<name>A0A7J0BRV3_9BACT</name>
<keyword evidence="7 9" id="KW-1133">Transmembrane helix</keyword>
<keyword evidence="8 9" id="KW-0472">Membrane</keyword>
<sequence>MAWDMPWAIPWSGLPGAAGWSLWLPPFALALDLVLADPRRLPHPVQAVGWLLDRMEAVVRARVHPPTRLAGVCCLCLLLIAVAACVQGILALPVAGALAACYLAWAGLAAGSLLRECGRALEAVAHEDIAVGRHAVSMLVSRDVSQAGRDDLHRALAETLAENFNDGVIAPFFWLVLGGPLWLWLYKAVSTMDSMWGYRTEQWRALGWAGARLDDCLAFVPARLAALFLLLAAPLAGVRAADAGGRAKGAPDVWCCSGLLSRLKGVFCLIGLIAADARTMESPNAGWPMAAAAWLHGRRMGGPTAYFGQTKDKPVLGPREGRGDEAQPEVQPEAQAPGWDAVSVRALLRHVRVAVLLGCAVMWGAVSLLF</sequence>
<feature type="transmembrane region" description="Helical" evidence="9">
    <location>
        <begin position="218"/>
        <end position="238"/>
    </location>
</feature>
<dbReference type="UniPathway" id="UPA00148"/>